<dbReference type="Proteomes" id="UP000637906">
    <property type="component" value="Unassembled WGS sequence"/>
</dbReference>
<evidence type="ECO:0000256" key="13">
    <source>
        <dbReference type="PIRNR" id="PIRNR001365"/>
    </source>
</evidence>
<evidence type="ECO:0000256" key="15">
    <source>
        <dbReference type="PIRSR" id="PIRSR001365-2"/>
    </source>
</evidence>
<dbReference type="EMBL" id="BNGU01000016">
    <property type="protein sequence ID" value="GHM59501.1"/>
    <property type="molecule type" value="Genomic_DNA"/>
</dbReference>
<evidence type="ECO:0000256" key="5">
    <source>
        <dbReference type="ARBA" id="ARBA00022490"/>
    </source>
</evidence>
<dbReference type="PRINTS" id="PR00146">
    <property type="entry name" value="DHPICSNTHASE"/>
</dbReference>
<dbReference type="CDD" id="cd00950">
    <property type="entry name" value="DHDPS"/>
    <property type="match status" value="1"/>
</dbReference>
<dbReference type="GO" id="GO:0008840">
    <property type="term" value="F:4-hydroxy-tetrahydrodipicolinate synthase activity"/>
    <property type="evidence" value="ECO:0007669"/>
    <property type="project" value="UniProtKB-UniRule"/>
</dbReference>
<comment type="catalytic activity">
    <reaction evidence="11 12">
        <text>L-aspartate 4-semialdehyde + pyruvate = (2S,4S)-4-hydroxy-2,3,4,5-tetrahydrodipicolinate + H2O + H(+)</text>
        <dbReference type="Rhea" id="RHEA:34171"/>
        <dbReference type="ChEBI" id="CHEBI:15361"/>
        <dbReference type="ChEBI" id="CHEBI:15377"/>
        <dbReference type="ChEBI" id="CHEBI:15378"/>
        <dbReference type="ChEBI" id="CHEBI:67139"/>
        <dbReference type="ChEBI" id="CHEBI:537519"/>
        <dbReference type="EC" id="4.3.3.7"/>
    </reaction>
</comment>
<dbReference type="PIRSF" id="PIRSF001365">
    <property type="entry name" value="DHDPS"/>
    <property type="match status" value="1"/>
</dbReference>
<dbReference type="InterPro" id="IPR020624">
    <property type="entry name" value="Schiff_base-form_aldolases_CS"/>
</dbReference>
<keyword evidence="7 12" id="KW-0220">Diaminopimelate biosynthesis</keyword>
<gene>
    <name evidence="16" type="primary">dapA-2</name>
    <name evidence="12" type="synonym">dapA</name>
    <name evidence="16" type="ORF">sL5_04940</name>
</gene>
<name>A0A8J3HWD2_9RICK</name>
<dbReference type="Gene3D" id="3.20.20.70">
    <property type="entry name" value="Aldolase class I"/>
    <property type="match status" value="1"/>
</dbReference>
<feature type="active site" description="Proton donor/acceptor" evidence="12 14">
    <location>
        <position position="134"/>
    </location>
</feature>
<evidence type="ECO:0000256" key="8">
    <source>
        <dbReference type="ARBA" id="ARBA00023154"/>
    </source>
</evidence>
<keyword evidence="10 12" id="KW-0704">Schiff base</keyword>
<dbReference type="SUPFAM" id="SSF51569">
    <property type="entry name" value="Aldolase"/>
    <property type="match status" value="1"/>
</dbReference>
<evidence type="ECO:0000313" key="16">
    <source>
        <dbReference type="EMBL" id="GHM59501.1"/>
    </source>
</evidence>
<evidence type="ECO:0000256" key="7">
    <source>
        <dbReference type="ARBA" id="ARBA00022915"/>
    </source>
</evidence>
<evidence type="ECO:0000256" key="6">
    <source>
        <dbReference type="ARBA" id="ARBA00022605"/>
    </source>
</evidence>
<dbReference type="InterPro" id="IPR005263">
    <property type="entry name" value="DapA"/>
</dbReference>
<evidence type="ECO:0000256" key="14">
    <source>
        <dbReference type="PIRSR" id="PIRSR001365-1"/>
    </source>
</evidence>
<dbReference type="InterPro" id="IPR002220">
    <property type="entry name" value="DapA-like"/>
</dbReference>
<feature type="binding site" evidence="12 15">
    <location>
        <position position="46"/>
    </location>
    <ligand>
        <name>pyruvate</name>
        <dbReference type="ChEBI" id="CHEBI:15361"/>
    </ligand>
</feature>
<evidence type="ECO:0000256" key="1">
    <source>
        <dbReference type="ARBA" id="ARBA00003294"/>
    </source>
</evidence>
<dbReference type="AlphaFoldDB" id="A0A8J3HWD2"/>
<evidence type="ECO:0000256" key="3">
    <source>
        <dbReference type="ARBA" id="ARBA00007592"/>
    </source>
</evidence>
<dbReference type="GO" id="GO:0005829">
    <property type="term" value="C:cytosol"/>
    <property type="evidence" value="ECO:0007669"/>
    <property type="project" value="TreeGrafter"/>
</dbReference>
<feature type="binding site" evidence="12 15">
    <location>
        <position position="204"/>
    </location>
    <ligand>
        <name>pyruvate</name>
        <dbReference type="ChEBI" id="CHEBI:15361"/>
    </ligand>
</feature>
<dbReference type="EC" id="4.3.3.7" evidence="4 12"/>
<evidence type="ECO:0000256" key="12">
    <source>
        <dbReference type="HAMAP-Rule" id="MF_00418"/>
    </source>
</evidence>
<dbReference type="NCBIfam" id="TIGR00674">
    <property type="entry name" value="dapA"/>
    <property type="match status" value="1"/>
</dbReference>
<dbReference type="PANTHER" id="PTHR12128">
    <property type="entry name" value="DIHYDRODIPICOLINATE SYNTHASE"/>
    <property type="match status" value="1"/>
</dbReference>
<feature type="site" description="Part of a proton relay during catalysis" evidence="12">
    <location>
        <position position="108"/>
    </location>
</feature>
<comment type="subunit">
    <text evidence="12">Homotetramer; dimer of dimers.</text>
</comment>
<organism evidence="16 17">
    <name type="scientific">Candidatus Mesenet longicola</name>
    <dbReference type="NCBI Taxonomy" id="1892558"/>
    <lineage>
        <taxon>Bacteria</taxon>
        <taxon>Pseudomonadati</taxon>
        <taxon>Pseudomonadota</taxon>
        <taxon>Alphaproteobacteria</taxon>
        <taxon>Rickettsiales</taxon>
        <taxon>Anaplasmataceae</taxon>
        <taxon>Candidatus Mesenet</taxon>
    </lineage>
</organism>
<dbReference type="HAMAP" id="MF_00418">
    <property type="entry name" value="DapA"/>
    <property type="match status" value="1"/>
</dbReference>
<feature type="active site" description="Schiff-base intermediate with substrate" evidence="12 14">
    <location>
        <position position="162"/>
    </location>
</feature>
<feature type="site" description="Part of a proton relay during catalysis" evidence="12">
    <location>
        <position position="45"/>
    </location>
</feature>
<comment type="pathway">
    <text evidence="2 12">Amino-acid biosynthesis; L-lysine biosynthesis via DAP pathway; (S)-tetrahydrodipicolinate from L-aspartate: step 3/4.</text>
</comment>
<keyword evidence="8 12" id="KW-0457">Lysine biosynthesis</keyword>
<comment type="function">
    <text evidence="1 12">Catalyzes the condensation of (S)-aspartate-beta-semialdehyde [(S)-ASA] and pyruvate to 4-hydroxy-tetrahydrodipicolinate (HTPA).</text>
</comment>
<comment type="subcellular location">
    <subcellularLocation>
        <location evidence="12">Cytoplasm</location>
    </subcellularLocation>
</comment>
<dbReference type="SMART" id="SM01130">
    <property type="entry name" value="DHDPS"/>
    <property type="match status" value="1"/>
</dbReference>
<dbReference type="GO" id="GO:0019877">
    <property type="term" value="P:diaminopimelate biosynthetic process"/>
    <property type="evidence" value="ECO:0007669"/>
    <property type="project" value="UniProtKB-UniRule"/>
</dbReference>
<comment type="caution">
    <text evidence="12">Was originally thought to be a dihydrodipicolinate synthase (DHDPS), catalyzing the condensation of (S)-aspartate-beta-semialdehyde [(S)-ASA] and pyruvate to dihydrodipicolinate (DHDP). However, it was shown in E.coli that the product of the enzymatic reaction is not dihydrodipicolinate but in fact (4S)-4-hydroxy-2,3,4,5-tetrahydro-(2S)-dipicolinic acid (HTPA), and that the consecutive dehydration reaction leading to DHDP is not spontaneous but catalyzed by DapB.</text>
</comment>
<accession>A0A8J3HWD2</accession>
<dbReference type="PANTHER" id="PTHR12128:SF66">
    <property type="entry name" value="4-HYDROXY-2-OXOGLUTARATE ALDOLASE, MITOCHONDRIAL"/>
    <property type="match status" value="1"/>
</dbReference>
<reference evidence="16 17" key="1">
    <citation type="journal article" date="2021" name="Microb. Ecol.">
        <title>Candidatus Mesenet longicola: Novel Endosymbionts of Brontispa longissima that Induce Cytoplasmic Incompatibility.</title>
        <authorList>
            <person name="Takano S."/>
            <person name="Gotoh Y."/>
            <person name="Hayashi T."/>
        </authorList>
    </citation>
    <scope>NUCLEOTIDE SEQUENCE [LARGE SCALE GENOMIC DNA]</scope>
    <source>
        <strain evidence="16">L5</strain>
    </source>
</reference>
<evidence type="ECO:0000256" key="9">
    <source>
        <dbReference type="ARBA" id="ARBA00023239"/>
    </source>
</evidence>
<dbReference type="InterPro" id="IPR013785">
    <property type="entry name" value="Aldolase_TIM"/>
</dbReference>
<keyword evidence="9 12" id="KW-0456">Lyase</keyword>
<comment type="caution">
    <text evidence="16">The sequence shown here is derived from an EMBL/GenBank/DDBJ whole genome shotgun (WGS) entry which is preliminary data.</text>
</comment>
<sequence>MQFRGVFTSLVTPFNKDNTIGKNAFCELVEWQISEGVHGLVPCGTTGESSTLTFEEYCKIVELCVKTVNKQVPIIAGVGSNNTAEVIKKVKYVESVEADAVLVVAPYYNKPTQDGLYSHFKTIHDNTHIPIILYNVPGRCAVDISDVTIAKIMEFERVIGIKDATGDLNRPLNLKTLVKKEISLLSGEDSTALAFNIHGGCGCISVTANIAPKLCAKLQNLFFNKQFAEAAELNKKLFSLNQVLFCEANPIPVKYGLSLLKPNISPNLRLPLTEASEDAKIKVKKVMQDLSII</sequence>
<dbReference type="GO" id="GO:0009089">
    <property type="term" value="P:lysine biosynthetic process via diaminopimelate"/>
    <property type="evidence" value="ECO:0007669"/>
    <property type="project" value="UniProtKB-UniRule"/>
</dbReference>
<protein>
    <recommendedName>
        <fullName evidence="4 12">4-hydroxy-tetrahydrodipicolinate synthase</fullName>
        <shortName evidence="12">HTPA synthase</shortName>
        <ecNumber evidence="4 12">4.3.3.7</ecNumber>
    </recommendedName>
</protein>
<comment type="similarity">
    <text evidence="3 12 13">Belongs to the DapA family.</text>
</comment>
<keyword evidence="5 12" id="KW-0963">Cytoplasm</keyword>
<evidence type="ECO:0000256" key="11">
    <source>
        <dbReference type="ARBA" id="ARBA00047836"/>
    </source>
</evidence>
<dbReference type="PROSITE" id="PS00665">
    <property type="entry name" value="DHDPS_1"/>
    <property type="match status" value="1"/>
</dbReference>
<evidence type="ECO:0000256" key="10">
    <source>
        <dbReference type="ARBA" id="ARBA00023270"/>
    </source>
</evidence>
<evidence type="ECO:0000256" key="2">
    <source>
        <dbReference type="ARBA" id="ARBA00005120"/>
    </source>
</evidence>
<keyword evidence="17" id="KW-1185">Reference proteome</keyword>
<evidence type="ECO:0000256" key="4">
    <source>
        <dbReference type="ARBA" id="ARBA00012086"/>
    </source>
</evidence>
<proteinExistence type="inferred from homology"/>
<keyword evidence="6 12" id="KW-0028">Amino-acid biosynthesis</keyword>
<evidence type="ECO:0000313" key="17">
    <source>
        <dbReference type="Proteomes" id="UP000637906"/>
    </source>
</evidence>
<dbReference type="Pfam" id="PF00701">
    <property type="entry name" value="DHDPS"/>
    <property type="match status" value="1"/>
</dbReference>
<dbReference type="UniPathway" id="UPA00034">
    <property type="reaction ID" value="UER00017"/>
</dbReference>